<sequence length="356" mass="39727">MEHRKMPHSLRIVLSLLILIVSGRDTFANDPRTSYIYLYVSDTTGETFTLNFLDTVSLTLEHQIQLAKPISFGITAFLSPDGKWVAFLPATPSETIENIILYDILNNETRSVPAHISANFLFDSATRVWGPSPTVLWSPDSNDPTFVFVSKGTILGTTNRRLPYTINHLHLEIFVRGVSYQSTLPYSYFDGVGSIRINPLLMFEATLAEQHINLLGDDNSFPYYPYYRNNNGQQVNLSEDPSFRRFGQIGLGVDDIDATTVRGDLSVTGPAFWDIQTPEPPGIIEWPLNTIGQTPVKTLLSTVGTENLSLITYLERFYPSGSNYYTDSEESLNCVGEGIVVNMQTTPSTITNVTCN</sequence>
<dbReference type="AlphaFoldDB" id="A0A7S8E826"/>
<gene>
    <name evidence="1" type="ORF">G4Y79_20560</name>
</gene>
<keyword evidence="2" id="KW-1185">Reference proteome</keyword>
<dbReference type="EMBL" id="CP062983">
    <property type="protein sequence ID" value="QPC82052.1"/>
    <property type="molecule type" value="Genomic_DNA"/>
</dbReference>
<evidence type="ECO:0000313" key="1">
    <source>
        <dbReference type="EMBL" id="QPC82052.1"/>
    </source>
</evidence>
<reference evidence="1 2" key="1">
    <citation type="submission" date="2020-02" db="EMBL/GenBank/DDBJ databases">
        <authorList>
            <person name="Zheng R.K."/>
            <person name="Sun C.M."/>
        </authorList>
    </citation>
    <scope>NUCLEOTIDE SEQUENCE [LARGE SCALE GENOMIC DNA]</scope>
    <source>
        <strain evidence="2">rifampicinis</strain>
    </source>
</reference>
<protein>
    <submittedName>
        <fullName evidence="1">Uncharacterized protein</fullName>
    </submittedName>
</protein>
<name>A0A7S8E826_9CHLR</name>
<dbReference type="Proteomes" id="UP000594468">
    <property type="component" value="Chromosome"/>
</dbReference>
<accession>A0A7S8E826</accession>
<dbReference type="RefSeq" id="WP_195170121.1">
    <property type="nucleotide sequence ID" value="NZ_CP062983.1"/>
</dbReference>
<organism evidence="1 2">
    <name type="scientific">Phototrophicus methaneseepsis</name>
    <dbReference type="NCBI Taxonomy" id="2710758"/>
    <lineage>
        <taxon>Bacteria</taxon>
        <taxon>Bacillati</taxon>
        <taxon>Chloroflexota</taxon>
        <taxon>Candidatus Thermofontia</taxon>
        <taxon>Phototrophicales</taxon>
        <taxon>Phototrophicaceae</taxon>
        <taxon>Phototrophicus</taxon>
    </lineage>
</organism>
<proteinExistence type="predicted"/>
<evidence type="ECO:0000313" key="2">
    <source>
        <dbReference type="Proteomes" id="UP000594468"/>
    </source>
</evidence>
<dbReference type="KEGG" id="pmet:G4Y79_20560"/>